<dbReference type="Proteomes" id="UP000194933">
    <property type="component" value="Unassembled WGS sequence"/>
</dbReference>
<proteinExistence type="predicted"/>
<protein>
    <recommendedName>
        <fullName evidence="1">Mga helix-turn-helix domain-containing protein</fullName>
    </recommendedName>
</protein>
<evidence type="ECO:0000313" key="3">
    <source>
        <dbReference type="Proteomes" id="UP000194933"/>
    </source>
</evidence>
<evidence type="ECO:0000313" key="2">
    <source>
        <dbReference type="EMBL" id="OTP06942.1"/>
    </source>
</evidence>
<evidence type="ECO:0000259" key="1">
    <source>
        <dbReference type="Pfam" id="PF05043"/>
    </source>
</evidence>
<name>A0A242JXD6_9ENTE</name>
<accession>A0A242JXD6</accession>
<dbReference type="AlphaFoldDB" id="A0A242JXD6"/>
<dbReference type="RefSeq" id="WP_086285662.1">
    <property type="nucleotide sequence ID" value="NZ_NGMO01000005.1"/>
</dbReference>
<reference evidence="2 3" key="1">
    <citation type="submission" date="2017-05" db="EMBL/GenBank/DDBJ databases">
        <title>The Genome Sequence of Enterococcus sp. 10A9_DIV0425.</title>
        <authorList>
            <consortium name="The Broad Institute Genomics Platform"/>
            <consortium name="The Broad Institute Genomic Center for Infectious Diseases"/>
            <person name="Earl A."/>
            <person name="Manson A."/>
            <person name="Schwartman J."/>
            <person name="Gilmore M."/>
            <person name="Abouelleil A."/>
            <person name="Cao P."/>
            <person name="Chapman S."/>
            <person name="Cusick C."/>
            <person name="Shea T."/>
            <person name="Young S."/>
            <person name="Neafsey D."/>
            <person name="Nusbaum C."/>
            <person name="Birren B."/>
        </authorList>
    </citation>
    <scope>NUCLEOTIDE SEQUENCE [LARGE SCALE GENOMIC DNA]</scope>
    <source>
        <strain evidence="2 3">10A9_DIV0425</strain>
    </source>
</reference>
<keyword evidence="3" id="KW-1185">Reference proteome</keyword>
<feature type="domain" description="Mga helix-turn-helix" evidence="1">
    <location>
        <begin position="79"/>
        <end position="162"/>
    </location>
</feature>
<organism evidence="2 3">
    <name type="scientific">Candidatus Enterococcus wittei</name>
    <dbReference type="NCBI Taxonomy" id="1987383"/>
    <lineage>
        <taxon>Bacteria</taxon>
        <taxon>Bacillati</taxon>
        <taxon>Bacillota</taxon>
        <taxon>Bacilli</taxon>
        <taxon>Lactobacillales</taxon>
        <taxon>Enterococcaceae</taxon>
        <taxon>Enterococcus</taxon>
    </lineage>
</organism>
<gene>
    <name evidence="2" type="ORF">A5844_002648</name>
</gene>
<dbReference type="Pfam" id="PF05043">
    <property type="entry name" value="Mga"/>
    <property type="match status" value="1"/>
</dbReference>
<comment type="caution">
    <text evidence="2">The sequence shown here is derived from an EMBL/GenBank/DDBJ whole genome shotgun (WGS) entry which is preliminary data.</text>
</comment>
<dbReference type="STRING" id="1987383.A5844_002648"/>
<dbReference type="EMBL" id="NGMO01000005">
    <property type="protein sequence ID" value="OTP06942.1"/>
    <property type="molecule type" value="Genomic_DNA"/>
</dbReference>
<dbReference type="InterPro" id="IPR007737">
    <property type="entry name" value="Mga_HTH"/>
</dbReference>
<sequence>MNNYFLNYKENEIMQFFQYCYMNKKEYYPKKNIQEVLGISEYRYKTIAHSVEEINAEYPTFQFHYDKHGLSIHFTNEFLLLKVYILLFKKTVGYKFLLSIYKEEFQNLDHFSASVHLHPQSVLPKLKPVRTLLKNHSLEYLLFKKKINGDEYRVRQFFFELFWHLHDEEDPIIPEYPESFQALTTMLNEYLPMYSREDTRKLYLFMKITQQRLKNGHHISNLPDVIKEIKNPLITFKTFQQQIQSKEISTRFFQKRLSDDEVVFLYYAFAIVPTYMYQGQQDFPAFRDFYTDEYKIIEHSILETLFQQTKRQLTTQQQNFISLNIISRITYFLSFGSIDYVVPYSDLEYFYIRDPIRDHYFKLVDNIISQIPLKDEKWRRIFDSRPFRFSLFQLLIWVFDEHHDPVKVAILTKFGRIHKASLVRRLENINPRPIEVVDYDQEPEIIFCDFPLKEGREINPNAEIFFIGVQPPPNQWVEMVDLIDTVRTKKQFSYLL</sequence>